<proteinExistence type="predicted"/>
<accession>A0AAV2KKS0</accession>
<organism evidence="2 3">
    <name type="scientific">Knipowitschia caucasica</name>
    <name type="common">Caucasian dwarf goby</name>
    <name type="synonym">Pomatoschistus caucasicus</name>
    <dbReference type="NCBI Taxonomy" id="637954"/>
    <lineage>
        <taxon>Eukaryota</taxon>
        <taxon>Metazoa</taxon>
        <taxon>Chordata</taxon>
        <taxon>Craniata</taxon>
        <taxon>Vertebrata</taxon>
        <taxon>Euteleostomi</taxon>
        <taxon>Actinopterygii</taxon>
        <taxon>Neopterygii</taxon>
        <taxon>Teleostei</taxon>
        <taxon>Neoteleostei</taxon>
        <taxon>Acanthomorphata</taxon>
        <taxon>Gobiaria</taxon>
        <taxon>Gobiiformes</taxon>
        <taxon>Gobioidei</taxon>
        <taxon>Gobiidae</taxon>
        <taxon>Gobiinae</taxon>
        <taxon>Knipowitschia</taxon>
    </lineage>
</organism>
<dbReference type="Proteomes" id="UP001497482">
    <property type="component" value="Chromosome 18"/>
</dbReference>
<gene>
    <name evidence="2" type="ORF">KC01_LOCUS19003</name>
</gene>
<protein>
    <submittedName>
        <fullName evidence="2">Uncharacterized protein</fullName>
    </submittedName>
</protein>
<evidence type="ECO:0000256" key="1">
    <source>
        <dbReference type="SAM" id="MobiDB-lite"/>
    </source>
</evidence>
<feature type="compositionally biased region" description="Basic and acidic residues" evidence="1">
    <location>
        <begin position="700"/>
        <end position="772"/>
    </location>
</feature>
<feature type="region of interest" description="Disordered" evidence="1">
    <location>
        <begin position="641"/>
        <end position="844"/>
    </location>
</feature>
<dbReference type="EMBL" id="OZ035840">
    <property type="protein sequence ID" value="CAL1589368.1"/>
    <property type="molecule type" value="Genomic_DNA"/>
</dbReference>
<feature type="compositionally biased region" description="Acidic residues" evidence="1">
    <location>
        <begin position="773"/>
        <end position="821"/>
    </location>
</feature>
<sequence>MDRFSEISVSSEASLQIVRSHFEQISGSQWVMLSIGMCDLETRRILTAMFISLVQTLSANVLGLMVPRREVNNRFLSESETTRAHGSIVTVLQDTMGQVFSQALNLPTDSLDKHQDSQELTTLIEQEVSAKVNRVLSEEQEEGSMMVDSLISSESVARSMIEKGNSCLKRCLCSLFCSCGRRTATKKSESSESGPCRCSFLRFSKKNFRSMQKDLEAEFLVEEIEPETSCGSFPDLGKTPEVSFEQFQPEIEELFRKLDLSTSPDAETSRERLAQALDSEQTTAFVKTLTDTMYCHFQILNGLSLAASPNIRSEFQNQDPEETYTQKTRVRCKLRRYSLQQTYATVQSEVSNYLQSLQDYIAQDPLENFYRQDLFELCMEKPPLSPNSQQALTYYVSIPSQGSVPVQVDFQHLSGQSFNSQKHDLFERSMVHPRACVPSQISRDVPAIVLRTPEVSTRTISGVSENSFRSHKYDLFERSMVPPKVELPSFISEDVPAVVLKTPEGMRRISDRDLSEGQSMTLGLIEALMIETFRGKAALRPWDIKYKVIRDRLTEKAWEEIQLSEHQAKKTEKRMSKIIGAILKDLKSQYGTAQRMLESALDGKDRTFDKTVLKSLQYHLEHNLRKQSFLSRVFRGLYVWDAERGPGGDPGPKGRRPGGDQEETQETEGGDQEETQDPKGGDQEETRREETEGGDQEETQDPKGGDQEETQDPKGGDQEETQDPKVGDQEEIQDPKGGDQEETQDTKGGDQEETQDPKGGDQEETQDTKGGDQEETQDTEGGDQEETQDTEGGDQEETQDTEGGDQEETQETEGGDQEETQDTGHVPPDELQEASGEGGLGVSA</sequence>
<evidence type="ECO:0000313" key="2">
    <source>
        <dbReference type="EMBL" id="CAL1589368.1"/>
    </source>
</evidence>
<reference evidence="2 3" key="1">
    <citation type="submission" date="2024-04" db="EMBL/GenBank/DDBJ databases">
        <authorList>
            <person name="Waldvogel A.-M."/>
            <person name="Schoenle A."/>
        </authorList>
    </citation>
    <scope>NUCLEOTIDE SEQUENCE [LARGE SCALE GENOMIC DNA]</scope>
</reference>
<feature type="compositionally biased region" description="Basic and acidic residues" evidence="1">
    <location>
        <begin position="676"/>
        <end position="691"/>
    </location>
</feature>
<feature type="compositionally biased region" description="Acidic residues" evidence="1">
    <location>
        <begin position="660"/>
        <end position="675"/>
    </location>
</feature>
<keyword evidence="3" id="KW-1185">Reference proteome</keyword>
<dbReference type="AlphaFoldDB" id="A0AAV2KKS0"/>
<evidence type="ECO:0000313" key="3">
    <source>
        <dbReference type="Proteomes" id="UP001497482"/>
    </source>
</evidence>
<name>A0AAV2KKS0_KNICA</name>